<protein>
    <submittedName>
        <fullName evidence="1">Uncharacterized protein</fullName>
    </submittedName>
</protein>
<comment type="caution">
    <text evidence="1">The sequence shown here is derived from an EMBL/GenBank/DDBJ whole genome shotgun (WGS) entry which is preliminary data.</text>
</comment>
<evidence type="ECO:0000313" key="2">
    <source>
        <dbReference type="Proteomes" id="UP000664369"/>
    </source>
</evidence>
<dbReference type="EMBL" id="JAGETZ010000012">
    <property type="protein sequence ID" value="MBO2011738.1"/>
    <property type="molecule type" value="Genomic_DNA"/>
</dbReference>
<keyword evidence="2" id="KW-1185">Reference proteome</keyword>
<reference evidence="1 2" key="1">
    <citation type="submission" date="2021-03" db="EMBL/GenBank/DDBJ databases">
        <authorList>
            <person name="Kim M.K."/>
        </authorList>
    </citation>
    <scope>NUCLEOTIDE SEQUENCE [LARGE SCALE GENOMIC DNA]</scope>
    <source>
        <strain evidence="1 2">BT442</strain>
    </source>
</reference>
<dbReference type="InterPro" id="IPR041408">
    <property type="entry name" value="Hcp_Tssd"/>
</dbReference>
<dbReference type="Proteomes" id="UP000664369">
    <property type="component" value="Unassembled WGS sequence"/>
</dbReference>
<gene>
    <name evidence="1" type="ORF">J4E00_21915</name>
</gene>
<evidence type="ECO:0000313" key="1">
    <source>
        <dbReference type="EMBL" id="MBO2011738.1"/>
    </source>
</evidence>
<proteinExistence type="predicted"/>
<name>A0ABS3QL88_9BACT</name>
<dbReference type="Pfam" id="PF17642">
    <property type="entry name" value="TssD"/>
    <property type="match status" value="1"/>
</dbReference>
<sequence length="306" mass="33138">MSLPSPSTIASFSAELHVAGHVFPVTHCHFEVEQATQLRGRASAKVRYGPVQLVLDVPDGDVLPAWATDPDQRHTTAIVFLDANGGRAVETLHLPAAYCVAYQEQFRSGDAQGGSYQCFLTLSDPTGWTMAPGGPASAFVAPAAREHGPVAVGAVASSTLIAHTGGRGPNGMGDTVGVFSRRPYDPDSCGGPIASLDWKNAVVTKDGIALVIQHTNRFEKDPANVAMISRLQRISSNELTATDWDKRYYTHEIREYERYRQLGVPDGEDPGYEVWNDTHTATLEDYQLADNDAQGNSFLYHPDALL</sequence>
<accession>A0ABS3QL88</accession>
<organism evidence="1 2">
    <name type="scientific">Hymenobacter negativus</name>
    <dbReference type="NCBI Taxonomy" id="2795026"/>
    <lineage>
        <taxon>Bacteria</taxon>
        <taxon>Pseudomonadati</taxon>
        <taxon>Bacteroidota</taxon>
        <taxon>Cytophagia</taxon>
        <taxon>Cytophagales</taxon>
        <taxon>Hymenobacteraceae</taxon>
        <taxon>Hymenobacter</taxon>
    </lineage>
</organism>